<keyword evidence="10" id="KW-1185">Reference proteome</keyword>
<evidence type="ECO:0000259" key="8">
    <source>
        <dbReference type="PROSITE" id="PS50928"/>
    </source>
</evidence>
<organism evidence="9 10">
    <name type="scientific">Thermostichus vulcanus str. 'Rupite'</name>
    <dbReference type="NCBI Taxonomy" id="2813851"/>
    <lineage>
        <taxon>Bacteria</taxon>
        <taxon>Bacillati</taxon>
        <taxon>Cyanobacteriota</taxon>
        <taxon>Cyanophyceae</taxon>
        <taxon>Thermostichales</taxon>
        <taxon>Thermostichaceae</taxon>
        <taxon>Thermostichus</taxon>
    </lineage>
</organism>
<feature type="transmembrane region" description="Helical" evidence="7">
    <location>
        <begin position="12"/>
        <end position="36"/>
    </location>
</feature>
<evidence type="ECO:0000256" key="4">
    <source>
        <dbReference type="ARBA" id="ARBA00022692"/>
    </source>
</evidence>
<feature type="transmembrane region" description="Helical" evidence="7">
    <location>
        <begin position="223"/>
        <end position="250"/>
    </location>
</feature>
<dbReference type="Proteomes" id="UP000830835">
    <property type="component" value="Unassembled WGS sequence"/>
</dbReference>
<keyword evidence="3" id="KW-1003">Cell membrane</keyword>
<dbReference type="PANTHER" id="PTHR30151">
    <property type="entry name" value="ALKANE SULFONATE ABC TRANSPORTER-RELATED, MEMBRANE SUBUNIT"/>
    <property type="match status" value="1"/>
</dbReference>
<dbReference type="PROSITE" id="PS50928">
    <property type="entry name" value="ABC_TM1"/>
    <property type="match status" value="2"/>
</dbReference>
<feature type="transmembrane region" description="Helical" evidence="7">
    <location>
        <begin position="181"/>
        <end position="203"/>
    </location>
</feature>
<dbReference type="RefSeq" id="WP_244350997.1">
    <property type="nucleotide sequence ID" value="NZ_JAFIRA010000030.1"/>
</dbReference>
<keyword evidence="5 7" id="KW-1133">Transmembrane helix</keyword>
<dbReference type="Pfam" id="PF00528">
    <property type="entry name" value="BPD_transp_1"/>
    <property type="match status" value="2"/>
</dbReference>
<gene>
    <name evidence="9" type="ORF">JX360_11620</name>
</gene>
<evidence type="ECO:0000256" key="6">
    <source>
        <dbReference type="ARBA" id="ARBA00023136"/>
    </source>
</evidence>
<evidence type="ECO:0000256" key="5">
    <source>
        <dbReference type="ARBA" id="ARBA00022989"/>
    </source>
</evidence>
<evidence type="ECO:0000313" key="10">
    <source>
        <dbReference type="Proteomes" id="UP000830835"/>
    </source>
</evidence>
<keyword evidence="6 7" id="KW-0472">Membrane</keyword>
<feature type="transmembrane region" description="Helical" evidence="7">
    <location>
        <begin position="371"/>
        <end position="390"/>
    </location>
</feature>
<evidence type="ECO:0000256" key="1">
    <source>
        <dbReference type="ARBA" id="ARBA00004651"/>
    </source>
</evidence>
<protein>
    <submittedName>
        <fullName evidence="9">ABC transporter permease subunit</fullName>
    </submittedName>
</protein>
<reference evidence="9" key="1">
    <citation type="submission" date="2021-02" db="EMBL/GenBank/DDBJ databases">
        <title>The CRISPR/cas machinery reduction and long-range gene transfer in the hot spring cyanobacterium Synechococcus.</title>
        <authorList>
            <person name="Dvorak P."/>
            <person name="Jahodarova E."/>
            <person name="Hasler P."/>
            <person name="Poulickova A."/>
        </authorList>
    </citation>
    <scope>NUCLEOTIDE SEQUENCE</scope>
    <source>
        <strain evidence="9">Rupite</strain>
    </source>
</reference>
<proteinExistence type="inferred from homology"/>
<feature type="transmembrane region" description="Helical" evidence="7">
    <location>
        <begin position="100"/>
        <end position="121"/>
    </location>
</feature>
<dbReference type="InterPro" id="IPR035906">
    <property type="entry name" value="MetI-like_sf"/>
</dbReference>
<dbReference type="SUPFAM" id="SSF161098">
    <property type="entry name" value="MetI-like"/>
    <property type="match status" value="2"/>
</dbReference>
<dbReference type="CDD" id="cd06261">
    <property type="entry name" value="TM_PBP2"/>
    <property type="match status" value="1"/>
</dbReference>
<evidence type="ECO:0000256" key="2">
    <source>
        <dbReference type="ARBA" id="ARBA00022448"/>
    </source>
</evidence>
<feature type="transmembrane region" description="Helical" evidence="7">
    <location>
        <begin position="73"/>
        <end position="93"/>
    </location>
</feature>
<feature type="transmembrane region" description="Helical" evidence="7">
    <location>
        <begin position="270"/>
        <end position="292"/>
    </location>
</feature>
<sequence length="529" mass="55950">MNRLGPGARGTLIGVNSLLIVGGLLVAWELLVRLLLSERYILAAPSAIVDRLASRSDLYARALLVTLREASWGFLYGNGAAMLLAMLVALFPVSERLIQNLALVVFCLPLVATGPVLRVIFGTSDGPQITLAALAVYYTTFVSLVVGLRAIPASWADLVASYGRGRLAMLRYVRARAAVPYLVAGLQVAAPAAVLGAMVGEFTGAERGMGVLVIQGIRSLDVVATWTVASLATVASIAVYGLAVAFGRWLSPGTPPLLLTARPNRKPSAATLWISLGMAALTGLLILLMWQISMDWLNLNRFFAKRPGDVWEFLVTHANARSHREQVFQALGSTLGVTLPGYFVGLMVGLLTACVFELFPWVRRGVMPVAIALRSVPIITTAPLVIILLGRGGASLITLVAVMTFFPTLIACAQGLRQVPGQVVDVFNTFAAGRLRILVLARLPAALPAFFAGARIAVPTAVLAATVAEWLATGTGIGNLMALTYSTSNYGLLWSAVVLLTAVSVAGYSLVVGLERLVLSQVAPEQVVG</sequence>
<accession>A0ABT0CCM7</accession>
<name>A0ABT0CCM7_THEVL</name>
<comment type="similarity">
    <text evidence="7">Belongs to the binding-protein-dependent transport system permease family.</text>
</comment>
<feature type="domain" description="ABC transmembrane type-1" evidence="8">
    <location>
        <begin position="59"/>
        <end position="246"/>
    </location>
</feature>
<keyword evidence="2 7" id="KW-0813">Transport</keyword>
<evidence type="ECO:0000313" key="9">
    <source>
        <dbReference type="EMBL" id="MCJ2543548.1"/>
    </source>
</evidence>
<keyword evidence="4 7" id="KW-0812">Transmembrane</keyword>
<feature type="transmembrane region" description="Helical" evidence="7">
    <location>
        <begin position="339"/>
        <end position="359"/>
    </location>
</feature>
<feature type="transmembrane region" description="Helical" evidence="7">
    <location>
        <begin position="437"/>
        <end position="456"/>
    </location>
</feature>
<comment type="subcellular location">
    <subcellularLocation>
        <location evidence="1 7">Cell membrane</location>
        <topology evidence="1 7">Multi-pass membrane protein</topology>
    </subcellularLocation>
</comment>
<feature type="transmembrane region" description="Helical" evidence="7">
    <location>
        <begin position="462"/>
        <end position="483"/>
    </location>
</feature>
<feature type="transmembrane region" description="Helical" evidence="7">
    <location>
        <begin position="490"/>
        <end position="511"/>
    </location>
</feature>
<dbReference type="Gene3D" id="1.10.3720.10">
    <property type="entry name" value="MetI-like"/>
    <property type="match status" value="2"/>
</dbReference>
<dbReference type="EMBL" id="JAFIRA010000030">
    <property type="protein sequence ID" value="MCJ2543548.1"/>
    <property type="molecule type" value="Genomic_DNA"/>
</dbReference>
<feature type="domain" description="ABC transmembrane type-1" evidence="8">
    <location>
        <begin position="331"/>
        <end position="511"/>
    </location>
</feature>
<evidence type="ECO:0000256" key="7">
    <source>
        <dbReference type="RuleBase" id="RU363032"/>
    </source>
</evidence>
<dbReference type="InterPro" id="IPR000515">
    <property type="entry name" value="MetI-like"/>
</dbReference>
<comment type="caution">
    <text evidence="9">The sequence shown here is derived from an EMBL/GenBank/DDBJ whole genome shotgun (WGS) entry which is preliminary data.</text>
</comment>
<dbReference type="PANTHER" id="PTHR30151:SF20">
    <property type="entry name" value="ABC TRANSPORTER PERMEASE PROTEIN HI_0355-RELATED"/>
    <property type="match status" value="1"/>
</dbReference>
<feature type="transmembrane region" description="Helical" evidence="7">
    <location>
        <begin position="396"/>
        <end position="416"/>
    </location>
</feature>
<evidence type="ECO:0000256" key="3">
    <source>
        <dbReference type="ARBA" id="ARBA00022475"/>
    </source>
</evidence>